<sequence length="346" mass="38943">MTIHAPINPEAGTNVQTRAALYLRVSTGRQADSDLSIPDQRRQLQSYCQSKGWDEAAEYVEPGNTATDDRRPSFQSMIEAALTRPAAFDVIVVHSFSRFFRDQFQFEFYVRKLAKNGVKLVSITQDLGDDPMSTMMRQIMTLFDEYQSRENAKHTLRAMKENARQGFWNGARPPIGYRVVEAGQRGAKIKKTLEVDPLQAETVRTIYRWALRGDGQSGPMGLKAITNRLNDRNIRTRDGGRFGIAAVHLILTRSTYMGEHRFNTRDHSTRKAKPESEHAIMVVPPIVSREEFEAVRARLTARNPRWTPPGVSSGPNLLTGICFCGVCGGAMTLRTGRRSAGGQYRY</sequence>
<keyword evidence="1" id="KW-0229">DNA integration</keyword>
<dbReference type="PROSITE" id="PS00397">
    <property type="entry name" value="RECOMBINASES_1"/>
    <property type="match status" value="1"/>
</dbReference>
<dbReference type="PROSITE" id="PS51736">
    <property type="entry name" value="RECOMBINASES_3"/>
    <property type="match status" value="1"/>
</dbReference>
<dbReference type="Gene3D" id="3.40.50.1390">
    <property type="entry name" value="Resolvase, N-terminal catalytic domain"/>
    <property type="match status" value="1"/>
</dbReference>
<dbReference type="SUPFAM" id="SSF53041">
    <property type="entry name" value="Resolvase-like"/>
    <property type="match status" value="1"/>
</dbReference>
<dbReference type="Proteomes" id="UP001213664">
    <property type="component" value="Chromosome"/>
</dbReference>
<accession>A0AAJ6BMH0</accession>
<evidence type="ECO:0000256" key="2">
    <source>
        <dbReference type="ARBA" id="ARBA00023125"/>
    </source>
</evidence>
<dbReference type="EMBL" id="CP119326">
    <property type="protein sequence ID" value="WEK40761.1"/>
    <property type="molecule type" value="Genomic_DNA"/>
</dbReference>
<evidence type="ECO:0000313" key="8">
    <source>
        <dbReference type="EMBL" id="WEK40761.1"/>
    </source>
</evidence>
<keyword evidence="3" id="KW-0233">DNA recombination</keyword>
<reference evidence="8" key="1">
    <citation type="submission" date="2023-03" db="EMBL/GenBank/DDBJ databases">
        <title>Andean soil-derived lignocellulolytic bacterial consortium as a source of novel taxa and putative plastic-active enzymes.</title>
        <authorList>
            <person name="Diaz-Garcia L."/>
            <person name="Chuvochina M."/>
            <person name="Feuerriegel G."/>
            <person name="Bunk B."/>
            <person name="Sproer C."/>
            <person name="Streit W.R."/>
            <person name="Rodriguez L.M."/>
            <person name="Overmann J."/>
            <person name="Jimenez D.J."/>
        </authorList>
    </citation>
    <scope>NUCLEOTIDE SEQUENCE</scope>
    <source>
        <strain evidence="8">MAG 833</strain>
    </source>
</reference>
<dbReference type="SMART" id="SM00857">
    <property type="entry name" value="Resolvase"/>
    <property type="match status" value="1"/>
</dbReference>
<feature type="domain" description="Recombinase" evidence="7">
    <location>
        <begin position="174"/>
        <end position="305"/>
    </location>
</feature>
<dbReference type="InterPro" id="IPR050639">
    <property type="entry name" value="SSR_resolvase"/>
</dbReference>
<dbReference type="CDD" id="cd00338">
    <property type="entry name" value="Ser_Recombinase"/>
    <property type="match status" value="1"/>
</dbReference>
<dbReference type="GO" id="GO:0000150">
    <property type="term" value="F:DNA strand exchange activity"/>
    <property type="evidence" value="ECO:0007669"/>
    <property type="project" value="InterPro"/>
</dbReference>
<dbReference type="AlphaFoldDB" id="A0AAJ6BMH0"/>
<dbReference type="PROSITE" id="PS51737">
    <property type="entry name" value="RECOMBINASE_DNA_BIND"/>
    <property type="match status" value="1"/>
</dbReference>
<protein>
    <submittedName>
        <fullName evidence="8">Recombinase family protein</fullName>
    </submittedName>
</protein>
<evidence type="ECO:0000259" key="6">
    <source>
        <dbReference type="PROSITE" id="PS51736"/>
    </source>
</evidence>
<dbReference type="InterPro" id="IPR006118">
    <property type="entry name" value="Recombinase_CS"/>
</dbReference>
<proteinExistence type="predicted"/>
<dbReference type="InterPro" id="IPR036162">
    <property type="entry name" value="Resolvase-like_N_sf"/>
</dbReference>
<dbReference type="Gene3D" id="3.90.1750.20">
    <property type="entry name" value="Putative Large Serine Recombinase, Chain B, Domain 2"/>
    <property type="match status" value="1"/>
</dbReference>
<dbReference type="PANTHER" id="PTHR30461">
    <property type="entry name" value="DNA-INVERTASE FROM LAMBDOID PROPHAGE"/>
    <property type="match status" value="1"/>
</dbReference>
<dbReference type="PANTHER" id="PTHR30461:SF23">
    <property type="entry name" value="DNA RECOMBINASE-RELATED"/>
    <property type="match status" value="1"/>
</dbReference>
<evidence type="ECO:0000313" key="9">
    <source>
        <dbReference type="Proteomes" id="UP001213664"/>
    </source>
</evidence>
<evidence type="ECO:0000256" key="5">
    <source>
        <dbReference type="PROSITE-ProRule" id="PRU10137"/>
    </source>
</evidence>
<feature type="active site" description="O-(5'-phospho-DNA)-serine intermediate" evidence="4 5">
    <location>
        <position position="26"/>
    </location>
</feature>
<feature type="domain" description="Resolvase/invertase-type recombinase catalytic" evidence="6">
    <location>
        <begin position="18"/>
        <end position="170"/>
    </location>
</feature>
<evidence type="ECO:0000256" key="4">
    <source>
        <dbReference type="PIRSR" id="PIRSR606118-50"/>
    </source>
</evidence>
<dbReference type="InterPro" id="IPR038109">
    <property type="entry name" value="DNA_bind_recomb_sf"/>
</dbReference>
<evidence type="ECO:0000256" key="3">
    <source>
        <dbReference type="ARBA" id="ARBA00023172"/>
    </source>
</evidence>
<dbReference type="InterPro" id="IPR006119">
    <property type="entry name" value="Resolv_N"/>
</dbReference>
<dbReference type="Pfam" id="PF07508">
    <property type="entry name" value="Recombinase"/>
    <property type="match status" value="1"/>
</dbReference>
<dbReference type="InterPro" id="IPR011109">
    <property type="entry name" value="DNA_bind_recombinase_dom"/>
</dbReference>
<dbReference type="GO" id="GO:0015074">
    <property type="term" value="P:DNA integration"/>
    <property type="evidence" value="ECO:0007669"/>
    <property type="project" value="UniProtKB-KW"/>
</dbReference>
<name>A0AAJ6BMH0_9CAUL</name>
<gene>
    <name evidence="8" type="ORF">P0Y50_03880</name>
</gene>
<dbReference type="GO" id="GO:0003677">
    <property type="term" value="F:DNA binding"/>
    <property type="evidence" value="ECO:0007669"/>
    <property type="project" value="UniProtKB-KW"/>
</dbReference>
<evidence type="ECO:0000256" key="1">
    <source>
        <dbReference type="ARBA" id="ARBA00022908"/>
    </source>
</evidence>
<dbReference type="Pfam" id="PF00239">
    <property type="entry name" value="Resolvase"/>
    <property type="match status" value="1"/>
</dbReference>
<keyword evidence="2" id="KW-0238">DNA-binding</keyword>
<evidence type="ECO:0000259" key="7">
    <source>
        <dbReference type="PROSITE" id="PS51737"/>
    </source>
</evidence>
<organism evidence="8 9">
    <name type="scientific">Candidatus Brevundimonas colombiensis</name>
    <dbReference type="NCBI Taxonomy" id="3121376"/>
    <lineage>
        <taxon>Bacteria</taxon>
        <taxon>Pseudomonadati</taxon>
        <taxon>Pseudomonadota</taxon>
        <taxon>Alphaproteobacteria</taxon>
        <taxon>Caulobacterales</taxon>
        <taxon>Caulobacteraceae</taxon>
        <taxon>Brevundimonas</taxon>
    </lineage>
</organism>